<keyword evidence="2" id="KW-1185">Reference proteome</keyword>
<accession>A0A4Y8RC51</accession>
<evidence type="ECO:0000313" key="1">
    <source>
        <dbReference type="EMBL" id="TFF18736.1"/>
    </source>
</evidence>
<name>A0A4Y8RC51_9HYPH</name>
<reference evidence="1 2" key="1">
    <citation type="submission" date="2019-03" db="EMBL/GenBank/DDBJ databases">
        <title>Jiella endophytica sp. nov., a novel endophytic bacterium isolated from root of Ficus microcarpa Linn. f.</title>
        <authorList>
            <person name="Tuo L."/>
        </authorList>
    </citation>
    <scope>NUCLEOTIDE SEQUENCE [LARGE SCALE GENOMIC DNA]</scope>
    <source>
        <strain evidence="1 2">CBS5Q-3</strain>
    </source>
</reference>
<proteinExistence type="predicted"/>
<sequence>MFQWVYSPRIEDTAASNVRAGRANGWLRGWSEERRHHKLRRDAIATLLRVDDDVLRDITGLERHQVEAASRMPLEVDALTLLEEMQRRRPASKHGRTD</sequence>
<dbReference type="Proteomes" id="UP000298179">
    <property type="component" value="Unassembled WGS sequence"/>
</dbReference>
<dbReference type="OrthoDB" id="9892816at2"/>
<evidence type="ECO:0008006" key="3">
    <source>
        <dbReference type="Google" id="ProtNLM"/>
    </source>
</evidence>
<comment type="caution">
    <text evidence="1">The sequence shown here is derived from an EMBL/GenBank/DDBJ whole genome shotgun (WGS) entry which is preliminary data.</text>
</comment>
<dbReference type="EMBL" id="SOZD01000008">
    <property type="protein sequence ID" value="TFF18736.1"/>
    <property type="molecule type" value="Genomic_DNA"/>
</dbReference>
<protein>
    <recommendedName>
        <fullName evidence="3">DUF1127 domain-containing protein</fullName>
    </recommendedName>
</protein>
<gene>
    <name evidence="1" type="ORF">E3C22_21165</name>
</gene>
<organism evidence="1 2">
    <name type="scientific">Jiella endophytica</name>
    <dbReference type="NCBI Taxonomy" id="2558362"/>
    <lineage>
        <taxon>Bacteria</taxon>
        <taxon>Pseudomonadati</taxon>
        <taxon>Pseudomonadota</taxon>
        <taxon>Alphaproteobacteria</taxon>
        <taxon>Hyphomicrobiales</taxon>
        <taxon>Aurantimonadaceae</taxon>
        <taxon>Jiella</taxon>
    </lineage>
</organism>
<evidence type="ECO:0000313" key="2">
    <source>
        <dbReference type="Proteomes" id="UP000298179"/>
    </source>
</evidence>
<dbReference type="RefSeq" id="WP_134763877.1">
    <property type="nucleotide sequence ID" value="NZ_SOZD01000008.1"/>
</dbReference>
<dbReference type="AlphaFoldDB" id="A0A4Y8RC51"/>